<name>A0A8J7WHC0_9RHOB</name>
<dbReference type="PROSITE" id="PS51918">
    <property type="entry name" value="RADICAL_SAM"/>
    <property type="match status" value="1"/>
</dbReference>
<dbReference type="GO" id="GO:0003824">
    <property type="term" value="F:catalytic activity"/>
    <property type="evidence" value="ECO:0007669"/>
    <property type="project" value="InterPro"/>
</dbReference>
<dbReference type="Pfam" id="PF04055">
    <property type="entry name" value="Radical_SAM"/>
    <property type="match status" value="1"/>
</dbReference>
<dbReference type="GO" id="GO:0031419">
    <property type="term" value="F:cobalamin binding"/>
    <property type="evidence" value="ECO:0007669"/>
    <property type="project" value="InterPro"/>
</dbReference>
<evidence type="ECO:0000313" key="9">
    <source>
        <dbReference type="Proteomes" id="UP000681356"/>
    </source>
</evidence>
<dbReference type="SMART" id="SM00729">
    <property type="entry name" value="Elp3"/>
    <property type="match status" value="1"/>
</dbReference>
<dbReference type="GO" id="GO:0051536">
    <property type="term" value="F:iron-sulfur cluster binding"/>
    <property type="evidence" value="ECO:0007669"/>
    <property type="project" value="UniProtKB-KW"/>
</dbReference>
<feature type="domain" description="B12-binding" evidence="6">
    <location>
        <begin position="4"/>
        <end position="150"/>
    </location>
</feature>
<dbReference type="InterPro" id="IPR058240">
    <property type="entry name" value="rSAM_sf"/>
</dbReference>
<accession>A0A8J7WHC0</accession>
<gene>
    <name evidence="8" type="ORF">KB874_22405</name>
</gene>
<evidence type="ECO:0000259" key="6">
    <source>
        <dbReference type="PROSITE" id="PS51332"/>
    </source>
</evidence>
<dbReference type="Gene3D" id="3.40.50.280">
    <property type="entry name" value="Cobalamin-binding domain"/>
    <property type="match status" value="1"/>
</dbReference>
<dbReference type="SFLD" id="SFLDS00029">
    <property type="entry name" value="Radical_SAM"/>
    <property type="match status" value="1"/>
</dbReference>
<proteinExistence type="predicted"/>
<comment type="cofactor">
    <cofactor evidence="1">
        <name>[4Fe-4S] cluster</name>
        <dbReference type="ChEBI" id="CHEBI:49883"/>
    </cofactor>
</comment>
<feature type="domain" description="Radical SAM core" evidence="7">
    <location>
        <begin position="187"/>
        <end position="416"/>
    </location>
</feature>
<dbReference type="PANTHER" id="PTHR43409">
    <property type="entry name" value="ANAEROBIC MAGNESIUM-PROTOPORPHYRIN IX MONOMETHYL ESTER CYCLASE-RELATED"/>
    <property type="match status" value="1"/>
</dbReference>
<keyword evidence="4" id="KW-0408">Iron</keyword>
<keyword evidence="9" id="KW-1185">Reference proteome</keyword>
<dbReference type="GO" id="GO:0046872">
    <property type="term" value="F:metal ion binding"/>
    <property type="evidence" value="ECO:0007669"/>
    <property type="project" value="UniProtKB-KW"/>
</dbReference>
<dbReference type="InterPro" id="IPR023404">
    <property type="entry name" value="rSAM_horseshoe"/>
</dbReference>
<dbReference type="SUPFAM" id="SSF102114">
    <property type="entry name" value="Radical SAM enzymes"/>
    <property type="match status" value="1"/>
</dbReference>
<evidence type="ECO:0000256" key="2">
    <source>
        <dbReference type="ARBA" id="ARBA00022691"/>
    </source>
</evidence>
<comment type="caution">
    <text evidence="8">The sequence shown here is derived from an EMBL/GenBank/DDBJ whole genome shotgun (WGS) entry which is preliminary data.</text>
</comment>
<dbReference type="AlphaFoldDB" id="A0A8J7WHC0"/>
<keyword evidence="2" id="KW-0949">S-adenosyl-L-methionine</keyword>
<dbReference type="CDD" id="cd01335">
    <property type="entry name" value="Radical_SAM"/>
    <property type="match status" value="1"/>
</dbReference>
<dbReference type="Gene3D" id="3.80.30.20">
    <property type="entry name" value="tm_1862 like domain"/>
    <property type="match status" value="1"/>
</dbReference>
<dbReference type="InterPro" id="IPR007197">
    <property type="entry name" value="rSAM"/>
</dbReference>
<dbReference type="SFLD" id="SFLDG01082">
    <property type="entry name" value="B12-binding_domain_containing"/>
    <property type="match status" value="1"/>
</dbReference>
<dbReference type="RefSeq" id="WP_212538796.1">
    <property type="nucleotide sequence ID" value="NZ_JAGTUU010000013.1"/>
</dbReference>
<reference evidence="8" key="1">
    <citation type="submission" date="2021-04" db="EMBL/GenBank/DDBJ databases">
        <authorList>
            <person name="Yoon J."/>
        </authorList>
    </citation>
    <scope>NUCLEOTIDE SEQUENCE</scope>
    <source>
        <strain evidence="8">KMU-90</strain>
    </source>
</reference>
<keyword evidence="3" id="KW-0479">Metal-binding</keyword>
<dbReference type="PROSITE" id="PS51332">
    <property type="entry name" value="B12_BINDING"/>
    <property type="match status" value="1"/>
</dbReference>
<dbReference type="InterPro" id="IPR006638">
    <property type="entry name" value="Elp3/MiaA/NifB-like_rSAM"/>
</dbReference>
<evidence type="ECO:0000256" key="3">
    <source>
        <dbReference type="ARBA" id="ARBA00022723"/>
    </source>
</evidence>
<evidence type="ECO:0000256" key="4">
    <source>
        <dbReference type="ARBA" id="ARBA00023004"/>
    </source>
</evidence>
<sequence>MTRRIALVCLTPEPDTAELGPLKMPSYGIRRIEASVRADPALADADVRLIDMQGRGAAEQQALLAGFDPHLIGFSAYVWSAPDLIALARAHKATNPGTVIVFGGPSARTAFFDLPPYHRAGDYLDAVVEGDGELIFNAIARLDPLTAAGLETVPGLALPRGEGWLRTGPAPRIDLAALASPFRMGLMPPQSVAYLETFRGCPLSCRFCEWGVFKDLKAVFPEEAIVEELRAFERLESPAVFLLDAGLNLNGHAFRNLAAAHAQVPALRDRQFWAEVYPASVKPEHLEFLEGVGTSYLGVGLQSIDTGVLKALDRPQNGARFDPAIRMLAEVAEVEVQIIFGLPGDTPEGFMQTLQYALSLPVDVRAYHCLVLPDALLTRSRAEWTLRFDPRTLAMISNSSWSRDDIAAMRRRLSALVRAHGGHSGEFWYAFKSRAQAGAVRA</sequence>
<evidence type="ECO:0000313" key="8">
    <source>
        <dbReference type="EMBL" id="MBS0126837.1"/>
    </source>
</evidence>
<dbReference type="Proteomes" id="UP000681356">
    <property type="component" value="Unassembled WGS sequence"/>
</dbReference>
<evidence type="ECO:0000256" key="5">
    <source>
        <dbReference type="ARBA" id="ARBA00023014"/>
    </source>
</evidence>
<evidence type="ECO:0000259" key="7">
    <source>
        <dbReference type="PROSITE" id="PS51918"/>
    </source>
</evidence>
<keyword evidence="5" id="KW-0411">Iron-sulfur</keyword>
<dbReference type="InterPro" id="IPR051198">
    <property type="entry name" value="BchE-like"/>
</dbReference>
<dbReference type="Pfam" id="PF02310">
    <property type="entry name" value="B12-binding"/>
    <property type="match status" value="1"/>
</dbReference>
<dbReference type="InterPro" id="IPR006158">
    <property type="entry name" value="Cobalamin-bd"/>
</dbReference>
<organism evidence="8 9">
    <name type="scientific">Thetidibacter halocola</name>
    <dbReference type="NCBI Taxonomy" id="2827239"/>
    <lineage>
        <taxon>Bacteria</taxon>
        <taxon>Pseudomonadati</taxon>
        <taxon>Pseudomonadota</taxon>
        <taxon>Alphaproteobacteria</taxon>
        <taxon>Rhodobacterales</taxon>
        <taxon>Roseobacteraceae</taxon>
        <taxon>Thetidibacter</taxon>
    </lineage>
</organism>
<dbReference type="EMBL" id="JAGTUU010000013">
    <property type="protein sequence ID" value="MBS0126837.1"/>
    <property type="molecule type" value="Genomic_DNA"/>
</dbReference>
<protein>
    <submittedName>
        <fullName evidence="8">Radical SAM protein</fullName>
    </submittedName>
</protein>
<evidence type="ECO:0000256" key="1">
    <source>
        <dbReference type="ARBA" id="ARBA00001966"/>
    </source>
</evidence>